<feature type="domain" description="Anti-sigma-28 factor FlgM C-terminal" evidence="2">
    <location>
        <begin position="38"/>
        <end position="86"/>
    </location>
</feature>
<reference evidence="3" key="1">
    <citation type="submission" date="2009-01" db="EMBL/GenBank/DDBJ databases">
        <title>Complete sequence of Anaeromyxobacter dehalogenans 2CP-1.</title>
        <authorList>
            <consortium name="US DOE Joint Genome Institute"/>
            <person name="Lucas S."/>
            <person name="Copeland A."/>
            <person name="Lapidus A."/>
            <person name="Glavina del Rio T."/>
            <person name="Dalin E."/>
            <person name="Tice H."/>
            <person name="Bruce D."/>
            <person name="Goodwin L."/>
            <person name="Pitluck S."/>
            <person name="Saunders E."/>
            <person name="Brettin T."/>
            <person name="Detter J.C."/>
            <person name="Han C."/>
            <person name="Larimer F."/>
            <person name="Land M."/>
            <person name="Hauser L."/>
            <person name="Kyrpides N."/>
            <person name="Ovchinnikova G."/>
            <person name="Beliaev A.S."/>
            <person name="Richardson P."/>
        </authorList>
    </citation>
    <scope>NUCLEOTIDE SEQUENCE</scope>
    <source>
        <strain evidence="3">2CP-1</strain>
    </source>
</reference>
<evidence type="ECO:0000259" key="2">
    <source>
        <dbReference type="Pfam" id="PF04316"/>
    </source>
</evidence>
<dbReference type="HOGENOM" id="CLU_2299818_0_0_7"/>
<dbReference type="KEGG" id="acp:A2cp1_2607"/>
<accession>B8JD95</accession>
<dbReference type="InterPro" id="IPR031316">
    <property type="entry name" value="FlgM_C"/>
</dbReference>
<feature type="region of interest" description="Disordered" evidence="1">
    <location>
        <begin position="1"/>
        <end position="36"/>
    </location>
</feature>
<evidence type="ECO:0000313" key="4">
    <source>
        <dbReference type="Proteomes" id="UP000007089"/>
    </source>
</evidence>
<dbReference type="Pfam" id="PF04316">
    <property type="entry name" value="FlgM"/>
    <property type="match status" value="1"/>
</dbReference>
<sequence length="100" mass="10750">MKINDAAEIRRVQAGRTAGSPRTREAGAPAADRVSTESLARLEAAAATARTGAAQDRAVRLEAIEAAVKQGTFRPDPQRIAQRILEDAELTAQLRAMLER</sequence>
<dbReference type="InterPro" id="IPR035890">
    <property type="entry name" value="Anti-sigma-28_factor_FlgM_sf"/>
</dbReference>
<dbReference type="AlphaFoldDB" id="B8JD95"/>
<proteinExistence type="predicted"/>
<dbReference type="EMBL" id="CP001359">
    <property type="protein sequence ID" value="ACL65944.1"/>
    <property type="molecule type" value="Genomic_DNA"/>
</dbReference>
<dbReference type="RefSeq" id="WP_012633729.1">
    <property type="nucleotide sequence ID" value="NC_011891.1"/>
</dbReference>
<protein>
    <submittedName>
        <fullName evidence="3">Anti-sigma-28 factor FlgM family protein</fullName>
    </submittedName>
</protein>
<dbReference type="SUPFAM" id="SSF101498">
    <property type="entry name" value="Anti-sigma factor FlgM"/>
    <property type="match status" value="1"/>
</dbReference>
<dbReference type="Proteomes" id="UP000007089">
    <property type="component" value="Chromosome"/>
</dbReference>
<evidence type="ECO:0000313" key="3">
    <source>
        <dbReference type="EMBL" id="ACL65944.1"/>
    </source>
</evidence>
<feature type="compositionally biased region" description="Basic and acidic residues" evidence="1">
    <location>
        <begin position="1"/>
        <end position="11"/>
    </location>
</feature>
<gene>
    <name evidence="3" type="ordered locus">A2cp1_2607</name>
</gene>
<keyword evidence="4" id="KW-1185">Reference proteome</keyword>
<evidence type="ECO:0000256" key="1">
    <source>
        <dbReference type="SAM" id="MobiDB-lite"/>
    </source>
</evidence>
<organism evidence="3 4">
    <name type="scientific">Anaeromyxobacter dehalogenans (strain ATCC BAA-258 / DSM 21875 / 2CP-1)</name>
    <dbReference type="NCBI Taxonomy" id="455488"/>
    <lineage>
        <taxon>Bacteria</taxon>
        <taxon>Pseudomonadati</taxon>
        <taxon>Myxococcota</taxon>
        <taxon>Myxococcia</taxon>
        <taxon>Myxococcales</taxon>
        <taxon>Cystobacterineae</taxon>
        <taxon>Anaeromyxobacteraceae</taxon>
        <taxon>Anaeromyxobacter</taxon>
    </lineage>
</organism>
<name>B8JD95_ANAD2</name>